<gene>
    <name evidence="3" type="ORF">DES48_108116</name>
</gene>
<evidence type="ECO:0000256" key="2">
    <source>
        <dbReference type="ARBA" id="ARBA00022842"/>
    </source>
</evidence>
<dbReference type="InterPro" id="IPR006439">
    <property type="entry name" value="HAD-SF_hydro_IA"/>
</dbReference>
<dbReference type="InterPro" id="IPR041492">
    <property type="entry name" value="HAD_2"/>
</dbReference>
<dbReference type="SFLD" id="SFLDS00003">
    <property type="entry name" value="Haloacid_Dehalogenase"/>
    <property type="match status" value="1"/>
</dbReference>
<dbReference type="Gene3D" id="1.10.150.240">
    <property type="entry name" value="Putative phosphatase, domain 2"/>
    <property type="match status" value="1"/>
</dbReference>
<dbReference type="NCBIfam" id="TIGR01549">
    <property type="entry name" value="HAD-SF-IA-v1"/>
    <property type="match status" value="1"/>
</dbReference>
<comment type="caution">
    <text evidence="3">The sequence shown here is derived from an EMBL/GenBank/DDBJ whole genome shotgun (WGS) entry which is preliminary data.</text>
</comment>
<dbReference type="STRING" id="200904.GCA_900168775_02888"/>
<dbReference type="RefSeq" id="WP_113869427.1">
    <property type="nucleotide sequence ID" value="NZ_BAABQN010000015.1"/>
</dbReference>
<dbReference type="SFLD" id="SFLDG01129">
    <property type="entry name" value="C1.5:_HAD__Beta-PGM__Phosphata"/>
    <property type="match status" value="1"/>
</dbReference>
<reference evidence="3 4" key="1">
    <citation type="submission" date="2018-06" db="EMBL/GenBank/DDBJ databases">
        <title>Genomic Encyclopedia of Type Strains, Phase IV (KMG-IV): sequencing the most valuable type-strain genomes for metagenomic binning, comparative biology and taxonomic classification.</title>
        <authorList>
            <person name="Goeker M."/>
        </authorList>
    </citation>
    <scope>NUCLEOTIDE SEQUENCE [LARGE SCALE GENOMIC DNA]</scope>
    <source>
        <strain evidence="3 4">DSM 15140</strain>
    </source>
</reference>
<dbReference type="InterPro" id="IPR036412">
    <property type="entry name" value="HAD-like_sf"/>
</dbReference>
<dbReference type="Pfam" id="PF13419">
    <property type="entry name" value="HAD_2"/>
    <property type="match status" value="1"/>
</dbReference>
<dbReference type="GO" id="GO:0005829">
    <property type="term" value="C:cytosol"/>
    <property type="evidence" value="ECO:0007669"/>
    <property type="project" value="TreeGrafter"/>
</dbReference>
<dbReference type="Proteomes" id="UP000252254">
    <property type="component" value="Unassembled WGS sequence"/>
</dbReference>
<keyword evidence="2" id="KW-0460">Magnesium</keyword>
<dbReference type="InterPro" id="IPR023214">
    <property type="entry name" value="HAD_sf"/>
</dbReference>
<dbReference type="SUPFAM" id="SSF56784">
    <property type="entry name" value="HAD-like"/>
    <property type="match status" value="1"/>
</dbReference>
<sequence length="205" mass="23527">MYKHIIWDFDGTLFDTYPMMARVFKDLLQENGIDEPLEEIITQMKVSASAAMKHYERKYQITEAFIANYKEKQKLAVVEQAEPFAGIKEICSYIHTTNRKNYLLTHRGESSITVLKKHGLFDCFSAFITSEQGFERKPSPAAIHYLMGKYDMNPSESIMIGDRDLDLLSGKNAGISACYFSEAHGASEHADYNMFDFQQLYEIIS</sequence>
<dbReference type="InterPro" id="IPR050155">
    <property type="entry name" value="HAD-like_hydrolase_sf"/>
</dbReference>
<keyword evidence="4" id="KW-1185">Reference proteome</keyword>
<proteinExistence type="predicted"/>
<keyword evidence="1 3" id="KW-0378">Hydrolase</keyword>
<dbReference type="GO" id="GO:0008967">
    <property type="term" value="F:phosphoglycolate phosphatase activity"/>
    <property type="evidence" value="ECO:0007669"/>
    <property type="project" value="TreeGrafter"/>
</dbReference>
<dbReference type="PANTHER" id="PTHR43434">
    <property type="entry name" value="PHOSPHOGLYCOLATE PHOSPHATASE"/>
    <property type="match status" value="1"/>
</dbReference>
<accession>A0A366DZW0</accession>
<name>A0A366DZW0_9BACI</name>
<evidence type="ECO:0000256" key="1">
    <source>
        <dbReference type="ARBA" id="ARBA00022801"/>
    </source>
</evidence>
<organism evidence="3 4">
    <name type="scientific">Paraliobacillus ryukyuensis</name>
    <dbReference type="NCBI Taxonomy" id="200904"/>
    <lineage>
        <taxon>Bacteria</taxon>
        <taxon>Bacillati</taxon>
        <taxon>Bacillota</taxon>
        <taxon>Bacilli</taxon>
        <taxon>Bacillales</taxon>
        <taxon>Bacillaceae</taxon>
        <taxon>Paraliobacillus</taxon>
    </lineage>
</organism>
<dbReference type="AlphaFoldDB" id="A0A366DZW0"/>
<dbReference type="OrthoDB" id="9807630at2"/>
<evidence type="ECO:0000313" key="4">
    <source>
        <dbReference type="Proteomes" id="UP000252254"/>
    </source>
</evidence>
<protein>
    <submittedName>
        <fullName evidence="3">HAD superfamily hydrolase (TIGR01509 family)/HAD superfamily hydrolase (TIGR01549 family)</fullName>
    </submittedName>
</protein>
<dbReference type="PANTHER" id="PTHR43434:SF25">
    <property type="entry name" value="PHOSPHOGLYCOLATE PHOSPHATASE"/>
    <property type="match status" value="1"/>
</dbReference>
<dbReference type="InterPro" id="IPR023198">
    <property type="entry name" value="PGP-like_dom2"/>
</dbReference>
<evidence type="ECO:0000313" key="3">
    <source>
        <dbReference type="EMBL" id="RBO95405.1"/>
    </source>
</evidence>
<dbReference type="Gene3D" id="3.40.50.1000">
    <property type="entry name" value="HAD superfamily/HAD-like"/>
    <property type="match status" value="1"/>
</dbReference>
<dbReference type="EMBL" id="QNRI01000008">
    <property type="protein sequence ID" value="RBO95405.1"/>
    <property type="molecule type" value="Genomic_DNA"/>
</dbReference>
<dbReference type="GO" id="GO:0006281">
    <property type="term" value="P:DNA repair"/>
    <property type="evidence" value="ECO:0007669"/>
    <property type="project" value="TreeGrafter"/>
</dbReference>